<dbReference type="InterPro" id="IPR013154">
    <property type="entry name" value="ADH-like_N"/>
</dbReference>
<dbReference type="CDD" id="cd05289">
    <property type="entry name" value="MDR_like_2"/>
    <property type="match status" value="1"/>
</dbReference>
<dbReference type="PANTHER" id="PTHR11695">
    <property type="entry name" value="ALCOHOL DEHYDROGENASE RELATED"/>
    <property type="match status" value="1"/>
</dbReference>
<evidence type="ECO:0000313" key="4">
    <source>
        <dbReference type="Proteomes" id="UP000177354"/>
    </source>
</evidence>
<dbReference type="Gene3D" id="3.40.50.720">
    <property type="entry name" value="NAD(P)-binding Rossmann-like Domain"/>
    <property type="match status" value="1"/>
</dbReference>
<dbReference type="Pfam" id="PF13602">
    <property type="entry name" value="ADH_zinc_N_2"/>
    <property type="match status" value="1"/>
</dbReference>
<evidence type="ECO:0000259" key="2">
    <source>
        <dbReference type="SMART" id="SM00829"/>
    </source>
</evidence>
<proteinExistence type="predicted"/>
<dbReference type="SMART" id="SM00829">
    <property type="entry name" value="PKS_ER"/>
    <property type="match status" value="1"/>
</dbReference>
<gene>
    <name evidence="3" type="ORF">A2777_02350</name>
</gene>
<dbReference type="InterPro" id="IPR036291">
    <property type="entry name" value="NAD(P)-bd_dom_sf"/>
</dbReference>
<keyword evidence="1" id="KW-0560">Oxidoreductase</keyword>
<dbReference type="InterPro" id="IPR020843">
    <property type="entry name" value="ER"/>
</dbReference>
<dbReference type="PANTHER" id="PTHR11695:SF294">
    <property type="entry name" value="RETICULON-4-INTERACTING PROTEIN 1, MITOCHONDRIAL"/>
    <property type="match status" value="1"/>
</dbReference>
<protein>
    <recommendedName>
        <fullName evidence="2">Enoyl reductase (ER) domain-containing protein</fullName>
    </recommendedName>
</protein>
<dbReference type="InterPro" id="IPR050700">
    <property type="entry name" value="YIM1/Zinc_Alcohol_DH_Fams"/>
</dbReference>
<dbReference type="Proteomes" id="UP000177354">
    <property type="component" value="Unassembled WGS sequence"/>
</dbReference>
<dbReference type="SUPFAM" id="SSF51735">
    <property type="entry name" value="NAD(P)-binding Rossmann-fold domains"/>
    <property type="match status" value="1"/>
</dbReference>
<dbReference type="GO" id="GO:0008270">
    <property type="term" value="F:zinc ion binding"/>
    <property type="evidence" value="ECO:0007669"/>
    <property type="project" value="InterPro"/>
</dbReference>
<dbReference type="InterPro" id="IPR011032">
    <property type="entry name" value="GroES-like_sf"/>
</dbReference>
<dbReference type="InterPro" id="IPR002364">
    <property type="entry name" value="Quin_OxRdtase/zeta-crystal_CS"/>
</dbReference>
<reference evidence="3 4" key="1">
    <citation type="journal article" date="2016" name="Nat. Commun.">
        <title>Thousands of microbial genomes shed light on interconnected biogeochemical processes in an aquifer system.</title>
        <authorList>
            <person name="Anantharaman K."/>
            <person name="Brown C.T."/>
            <person name="Hug L.A."/>
            <person name="Sharon I."/>
            <person name="Castelle C.J."/>
            <person name="Probst A.J."/>
            <person name="Thomas B.C."/>
            <person name="Singh A."/>
            <person name="Wilkins M.J."/>
            <person name="Karaoz U."/>
            <person name="Brodie E.L."/>
            <person name="Williams K.H."/>
            <person name="Hubbard S.S."/>
            <person name="Banfield J.F."/>
        </authorList>
    </citation>
    <scope>NUCLEOTIDE SEQUENCE [LARGE SCALE GENOMIC DNA]</scope>
</reference>
<comment type="caution">
    <text evidence="3">The sequence shown here is derived from an EMBL/GenBank/DDBJ whole genome shotgun (WGS) entry which is preliminary data.</text>
</comment>
<sequence>MEAVQISRYGGPEVLEVNDIDPPVPGDNQVLVKVNFAGLNPFDSKLRSGLFKKMIPLHFPHTLGGDFAGIVKKTGKKVLGFTVGDGVYGTANILSGGSGSLAQYLIAQSDKIAKKPSSLDFAESAAVVLTGVSALRAIEEHISLKAGQKILIHGGAGGIGHIAVQLAKAKNAFVAVTVNKFDMEFIKKLGADKIIDYKIKKFEEILKDFDAVFDTVGKDIADRSFPVLKKGGVLVSMVVQPDGKLAKKYGIKTYRQQTAVNSRQLNRLTEILNSGKIKVNVDRIFSIDKIGQAYKYMEEGHQKGKVVVNIR</sequence>
<organism evidence="3 4">
    <name type="scientific">Candidatus Gottesmanbacteria bacterium RIFCSPHIGHO2_01_FULL_40_15</name>
    <dbReference type="NCBI Taxonomy" id="1798376"/>
    <lineage>
        <taxon>Bacteria</taxon>
        <taxon>Candidatus Gottesmaniibacteriota</taxon>
    </lineage>
</organism>
<dbReference type="Gene3D" id="3.90.180.10">
    <property type="entry name" value="Medium-chain alcohol dehydrogenases, catalytic domain"/>
    <property type="match status" value="1"/>
</dbReference>
<dbReference type="SUPFAM" id="SSF50129">
    <property type="entry name" value="GroES-like"/>
    <property type="match status" value="1"/>
</dbReference>
<dbReference type="AlphaFoldDB" id="A0A1F5Z735"/>
<name>A0A1F5Z735_9BACT</name>
<dbReference type="Pfam" id="PF08240">
    <property type="entry name" value="ADH_N"/>
    <property type="match status" value="1"/>
</dbReference>
<dbReference type="PROSITE" id="PS01162">
    <property type="entry name" value="QOR_ZETA_CRYSTAL"/>
    <property type="match status" value="1"/>
</dbReference>
<evidence type="ECO:0000256" key="1">
    <source>
        <dbReference type="ARBA" id="ARBA00023002"/>
    </source>
</evidence>
<feature type="domain" description="Enoyl reductase (ER)" evidence="2">
    <location>
        <begin position="10"/>
        <end position="308"/>
    </location>
</feature>
<accession>A0A1F5Z735</accession>
<evidence type="ECO:0000313" key="3">
    <source>
        <dbReference type="EMBL" id="OGG08203.1"/>
    </source>
</evidence>
<dbReference type="GO" id="GO:0016491">
    <property type="term" value="F:oxidoreductase activity"/>
    <property type="evidence" value="ECO:0007669"/>
    <property type="project" value="UniProtKB-KW"/>
</dbReference>
<dbReference type="EMBL" id="MFJF01000005">
    <property type="protein sequence ID" value="OGG08203.1"/>
    <property type="molecule type" value="Genomic_DNA"/>
</dbReference>